<sequence length="67" mass="7876">MLLEITSEEQYCSAKQRFSELEKWIDKMENFSKWGTLQLEAISEYSDLNTALALYEGNQFKKSLSLF</sequence>
<name>A0ABW3Q5K7_9BACT</name>
<dbReference type="Proteomes" id="UP001597116">
    <property type="component" value="Unassembled WGS sequence"/>
</dbReference>
<protein>
    <submittedName>
        <fullName evidence="1">Uncharacterized protein</fullName>
    </submittedName>
</protein>
<reference evidence="2" key="1">
    <citation type="journal article" date="2019" name="Int. J. Syst. Evol. Microbiol.">
        <title>The Global Catalogue of Microorganisms (GCM) 10K type strain sequencing project: providing services to taxonomists for standard genome sequencing and annotation.</title>
        <authorList>
            <consortium name="The Broad Institute Genomics Platform"/>
            <consortium name="The Broad Institute Genome Sequencing Center for Infectious Disease"/>
            <person name="Wu L."/>
            <person name="Ma J."/>
        </authorList>
    </citation>
    <scope>NUCLEOTIDE SEQUENCE [LARGE SCALE GENOMIC DNA]</scope>
    <source>
        <strain evidence="2">CCUG 55608</strain>
    </source>
</reference>
<gene>
    <name evidence="1" type="ORF">ACFQ4C_01555</name>
</gene>
<evidence type="ECO:0000313" key="1">
    <source>
        <dbReference type="EMBL" id="MFD1139770.1"/>
    </source>
</evidence>
<dbReference type="EMBL" id="JBHTLP010000001">
    <property type="protein sequence ID" value="MFD1139770.1"/>
    <property type="molecule type" value="Genomic_DNA"/>
</dbReference>
<organism evidence="1 2">
    <name type="scientific">Larkinella insperata</name>
    <dbReference type="NCBI Taxonomy" id="332158"/>
    <lineage>
        <taxon>Bacteria</taxon>
        <taxon>Pseudomonadati</taxon>
        <taxon>Bacteroidota</taxon>
        <taxon>Cytophagia</taxon>
        <taxon>Cytophagales</taxon>
        <taxon>Spirosomataceae</taxon>
        <taxon>Larkinella</taxon>
    </lineage>
</organism>
<keyword evidence="2" id="KW-1185">Reference proteome</keyword>
<comment type="caution">
    <text evidence="1">The sequence shown here is derived from an EMBL/GenBank/DDBJ whole genome shotgun (WGS) entry which is preliminary data.</text>
</comment>
<proteinExistence type="predicted"/>
<evidence type="ECO:0000313" key="2">
    <source>
        <dbReference type="Proteomes" id="UP001597116"/>
    </source>
</evidence>
<accession>A0ABW3Q5K7</accession>